<dbReference type="EMBL" id="CP019697">
    <property type="protein sequence ID" value="AQS52133.1"/>
    <property type="molecule type" value="Genomic_DNA"/>
</dbReference>
<evidence type="ECO:0000313" key="6">
    <source>
        <dbReference type="EMBL" id="AQS52133.1"/>
    </source>
</evidence>
<keyword evidence="3" id="KW-0238">DNA-binding</keyword>
<dbReference type="AlphaFoldDB" id="A0A1U9K236"/>
<name>A0A1U9K236_9BURK</name>
<dbReference type="PANTHER" id="PTHR30419">
    <property type="entry name" value="HTH-TYPE TRANSCRIPTIONAL REGULATOR YBHD"/>
    <property type="match status" value="1"/>
</dbReference>
<dbReference type="KEGG" id="phn:PAEH1_12390"/>
<dbReference type="GO" id="GO:0003700">
    <property type="term" value="F:DNA-binding transcription factor activity"/>
    <property type="evidence" value="ECO:0007669"/>
    <property type="project" value="InterPro"/>
</dbReference>
<dbReference type="FunFam" id="1.10.10.10:FF:000001">
    <property type="entry name" value="LysR family transcriptional regulator"/>
    <property type="match status" value="1"/>
</dbReference>
<evidence type="ECO:0000256" key="3">
    <source>
        <dbReference type="ARBA" id="ARBA00023125"/>
    </source>
</evidence>
<dbReference type="Pfam" id="PF03466">
    <property type="entry name" value="LysR_substrate"/>
    <property type="match status" value="1"/>
</dbReference>
<evidence type="ECO:0000256" key="1">
    <source>
        <dbReference type="ARBA" id="ARBA00009437"/>
    </source>
</evidence>
<dbReference type="Gene3D" id="3.40.190.290">
    <property type="match status" value="1"/>
</dbReference>
<evidence type="ECO:0000256" key="2">
    <source>
        <dbReference type="ARBA" id="ARBA00023015"/>
    </source>
</evidence>
<feature type="domain" description="HTH lysR-type" evidence="5">
    <location>
        <begin position="1"/>
        <end position="58"/>
    </location>
</feature>
<dbReference type="GO" id="GO:0005829">
    <property type="term" value="C:cytosol"/>
    <property type="evidence" value="ECO:0007669"/>
    <property type="project" value="TreeGrafter"/>
</dbReference>
<dbReference type="PROSITE" id="PS50931">
    <property type="entry name" value="HTH_LYSR"/>
    <property type="match status" value="1"/>
</dbReference>
<dbReference type="InterPro" id="IPR050950">
    <property type="entry name" value="HTH-type_LysR_regulators"/>
</dbReference>
<dbReference type="InterPro" id="IPR000847">
    <property type="entry name" value="LysR_HTH_N"/>
</dbReference>
<gene>
    <name evidence="6" type="ORF">PAEH1_12390</name>
</gene>
<dbReference type="OrthoDB" id="8839922at2"/>
<keyword evidence="4" id="KW-0804">Transcription</keyword>
<dbReference type="GO" id="GO:0003677">
    <property type="term" value="F:DNA binding"/>
    <property type="evidence" value="ECO:0007669"/>
    <property type="project" value="UniProtKB-KW"/>
</dbReference>
<dbReference type="Proteomes" id="UP000189369">
    <property type="component" value="Chromosome"/>
</dbReference>
<evidence type="ECO:0000259" key="5">
    <source>
        <dbReference type="PROSITE" id="PS50931"/>
    </source>
</evidence>
<evidence type="ECO:0000256" key="4">
    <source>
        <dbReference type="ARBA" id="ARBA00023163"/>
    </source>
</evidence>
<keyword evidence="2" id="KW-0805">Transcription regulation</keyword>
<comment type="similarity">
    <text evidence="1">Belongs to the LysR transcriptional regulatory family.</text>
</comment>
<proteinExistence type="inferred from homology"/>
<dbReference type="InterPro" id="IPR036388">
    <property type="entry name" value="WH-like_DNA-bd_sf"/>
</dbReference>
<sequence length="303" mass="33784">MQSLAFKYFYEVAQRGSLSGAAESLDVAVSAVSRQINQLEKRVGTALFDRSSRGMHLTAAGQMLLKHVRRVNLETEATFHAIAELNDAGKQPIRVACTQGVAHDLAPYVMARFTQHYPETRFSIFVSSAKVATERVATGESDIAITFSTTPSDAVEVRYACSASALAVMSKHHPLAKRKRLQLDDVQRFPLALTDQDTSTYKLYQLACNRIGKWVEPSVISNHAEALHAYVKHSQAVLFASYTSVAGLLHDYELVAIPMRNTEMHARVLQVQVMRGRQLPDVMDTFIEWVVHRLKQLMAQAPQ</sequence>
<organism evidence="6 7">
    <name type="scientific">Paenalcaligenes hominis</name>
    <dbReference type="NCBI Taxonomy" id="643674"/>
    <lineage>
        <taxon>Bacteria</taxon>
        <taxon>Pseudomonadati</taxon>
        <taxon>Pseudomonadota</taxon>
        <taxon>Betaproteobacteria</taxon>
        <taxon>Burkholderiales</taxon>
        <taxon>Alcaligenaceae</taxon>
        <taxon>Paenalcaligenes</taxon>
    </lineage>
</organism>
<dbReference type="STRING" id="643674.PAEH1_12390"/>
<dbReference type="InterPro" id="IPR005119">
    <property type="entry name" value="LysR_subst-bd"/>
</dbReference>
<dbReference type="Pfam" id="PF00126">
    <property type="entry name" value="HTH_1"/>
    <property type="match status" value="1"/>
</dbReference>
<dbReference type="SUPFAM" id="SSF46785">
    <property type="entry name" value="Winged helix' DNA-binding domain"/>
    <property type="match status" value="1"/>
</dbReference>
<dbReference type="InterPro" id="IPR036390">
    <property type="entry name" value="WH_DNA-bd_sf"/>
</dbReference>
<dbReference type="SUPFAM" id="SSF53850">
    <property type="entry name" value="Periplasmic binding protein-like II"/>
    <property type="match status" value="1"/>
</dbReference>
<dbReference type="Gene3D" id="1.10.10.10">
    <property type="entry name" value="Winged helix-like DNA-binding domain superfamily/Winged helix DNA-binding domain"/>
    <property type="match status" value="1"/>
</dbReference>
<protein>
    <recommendedName>
        <fullName evidence="5">HTH lysR-type domain-containing protein</fullName>
    </recommendedName>
</protein>
<accession>A0A1U9K236</accession>
<reference evidence="6 7" key="1">
    <citation type="submission" date="2017-01" db="EMBL/GenBank/DDBJ databases">
        <title>Complete Genome Sequence of Paenalcaligenes hominis, Isolated from a paraplegic Patient with neurogenic bladder.</title>
        <authorList>
            <person name="Mukhopadhyay R."/>
            <person name="Joaquin J."/>
            <person name="Hogue R."/>
            <person name="Kilaru A."/>
            <person name="Jospin G."/>
            <person name="Mars K."/>
            <person name="Eisen J.A."/>
            <person name="Chaturvedi V."/>
        </authorList>
    </citation>
    <scope>NUCLEOTIDE SEQUENCE [LARGE SCALE GENOMIC DNA]</scope>
    <source>
        <strain evidence="6 7">15S00501</strain>
    </source>
</reference>
<evidence type="ECO:0000313" key="7">
    <source>
        <dbReference type="Proteomes" id="UP000189369"/>
    </source>
</evidence>